<feature type="signal peptide" evidence="1">
    <location>
        <begin position="1"/>
        <end position="24"/>
    </location>
</feature>
<proteinExistence type="predicted"/>
<accession>A0A1H1W7U6</accession>
<keyword evidence="1" id="KW-0732">Signal</keyword>
<dbReference type="EMBL" id="LT629758">
    <property type="protein sequence ID" value="SDS92731.1"/>
    <property type="molecule type" value="Genomic_DNA"/>
</dbReference>
<feature type="chain" id="PRO_5039691269" evidence="1">
    <location>
        <begin position="25"/>
        <end position="115"/>
    </location>
</feature>
<dbReference type="Pfam" id="PF03995">
    <property type="entry name" value="Inhibitor_I36"/>
    <property type="match status" value="1"/>
</dbReference>
<gene>
    <name evidence="2" type="ORF">SAMN04489716_2003</name>
</gene>
<evidence type="ECO:0000256" key="1">
    <source>
        <dbReference type="SAM" id="SignalP"/>
    </source>
</evidence>
<reference evidence="2 3" key="1">
    <citation type="submission" date="2016-10" db="EMBL/GenBank/DDBJ databases">
        <authorList>
            <person name="de Groot N.N."/>
        </authorList>
    </citation>
    <scope>NUCLEOTIDE SEQUENCE [LARGE SCALE GENOMIC DNA]</scope>
    <source>
        <strain evidence="2 3">DSM 43941</strain>
    </source>
</reference>
<protein>
    <submittedName>
        <fullName evidence="2">Peptidase inhibitor family I36</fullName>
    </submittedName>
</protein>
<keyword evidence="3" id="KW-1185">Reference proteome</keyword>
<dbReference type="OrthoDB" id="9976991at2"/>
<dbReference type="RefSeq" id="WP_157751443.1">
    <property type="nucleotide sequence ID" value="NZ_BOMJ01000013.1"/>
</dbReference>
<name>A0A1H1W7U6_9ACTN</name>
<dbReference type="AlphaFoldDB" id="A0A1H1W7U6"/>
<dbReference type="Proteomes" id="UP000198688">
    <property type="component" value="Chromosome I"/>
</dbReference>
<sequence length="115" mass="12081">MNRIGIVLGIAGALIAGSGAPAAAGDLAWNDCPKNSVCFYGQTDGDGRMVVVSGLSPICDPKEIPAIKTKSVFNNNAYPVKVTGQGPGTFKLGPYRQNGDMRPAKIWAWVARNDC</sequence>
<evidence type="ECO:0000313" key="2">
    <source>
        <dbReference type="EMBL" id="SDS92731.1"/>
    </source>
</evidence>
<evidence type="ECO:0000313" key="3">
    <source>
        <dbReference type="Proteomes" id="UP000198688"/>
    </source>
</evidence>
<organism evidence="2 3">
    <name type="scientific">Actinoplanes derwentensis</name>
    <dbReference type="NCBI Taxonomy" id="113562"/>
    <lineage>
        <taxon>Bacteria</taxon>
        <taxon>Bacillati</taxon>
        <taxon>Actinomycetota</taxon>
        <taxon>Actinomycetes</taxon>
        <taxon>Micromonosporales</taxon>
        <taxon>Micromonosporaceae</taxon>
        <taxon>Actinoplanes</taxon>
    </lineage>
</organism>